<dbReference type="InterPro" id="IPR045314">
    <property type="entry name" value="bZIP_plant_GBF1"/>
</dbReference>
<keyword evidence="3" id="KW-0238">DNA-binding</keyword>
<feature type="region of interest" description="Disordered" evidence="6">
    <location>
        <begin position="1"/>
        <end position="53"/>
    </location>
</feature>
<evidence type="ECO:0000256" key="2">
    <source>
        <dbReference type="ARBA" id="ARBA00023015"/>
    </source>
</evidence>
<feature type="compositionally biased region" description="Polar residues" evidence="6">
    <location>
        <begin position="1"/>
        <end position="13"/>
    </location>
</feature>
<dbReference type="GO" id="GO:0045893">
    <property type="term" value="P:positive regulation of DNA-templated transcription"/>
    <property type="evidence" value="ECO:0007669"/>
    <property type="project" value="TreeGrafter"/>
</dbReference>
<dbReference type="Pfam" id="PF00170">
    <property type="entry name" value="bZIP_1"/>
    <property type="match status" value="1"/>
</dbReference>
<dbReference type="Proteomes" id="UP001237642">
    <property type="component" value="Unassembled WGS sequence"/>
</dbReference>
<dbReference type="GO" id="GO:0046982">
    <property type="term" value="F:protein heterodimerization activity"/>
    <property type="evidence" value="ECO:0007669"/>
    <property type="project" value="UniProtKB-ARBA"/>
</dbReference>
<reference evidence="8" key="2">
    <citation type="submission" date="2023-05" db="EMBL/GenBank/DDBJ databases">
        <authorList>
            <person name="Schelkunov M.I."/>
        </authorList>
    </citation>
    <scope>NUCLEOTIDE SEQUENCE</scope>
    <source>
        <strain evidence="8">Hsosn_3</strain>
        <tissue evidence="8">Leaf</tissue>
    </source>
</reference>
<evidence type="ECO:0000313" key="8">
    <source>
        <dbReference type="EMBL" id="KAK1391690.1"/>
    </source>
</evidence>
<dbReference type="InterPro" id="IPR046347">
    <property type="entry name" value="bZIP_sf"/>
</dbReference>
<dbReference type="SMART" id="SM00338">
    <property type="entry name" value="BRLZ"/>
    <property type="match status" value="1"/>
</dbReference>
<keyword evidence="4" id="KW-0804">Transcription</keyword>
<dbReference type="InterPro" id="IPR004827">
    <property type="entry name" value="bZIP"/>
</dbReference>
<comment type="caution">
    <text evidence="8">The sequence shown here is derived from an EMBL/GenBank/DDBJ whole genome shotgun (WGS) entry which is preliminary data.</text>
</comment>
<evidence type="ECO:0000259" key="7">
    <source>
        <dbReference type="PROSITE" id="PS50217"/>
    </source>
</evidence>
<evidence type="ECO:0000313" key="9">
    <source>
        <dbReference type="Proteomes" id="UP001237642"/>
    </source>
</evidence>
<dbReference type="GO" id="GO:0000976">
    <property type="term" value="F:transcription cis-regulatory region binding"/>
    <property type="evidence" value="ECO:0007669"/>
    <property type="project" value="TreeGrafter"/>
</dbReference>
<dbReference type="CDD" id="cd14702">
    <property type="entry name" value="bZIP_plant_GBF1"/>
    <property type="match status" value="1"/>
</dbReference>
<evidence type="ECO:0000256" key="3">
    <source>
        <dbReference type="ARBA" id="ARBA00023125"/>
    </source>
</evidence>
<dbReference type="AlphaFoldDB" id="A0AAD8IX27"/>
<keyword evidence="2" id="KW-0805">Transcription regulation</keyword>
<dbReference type="PROSITE" id="PS00036">
    <property type="entry name" value="BZIP_BASIC"/>
    <property type="match status" value="1"/>
</dbReference>
<dbReference type="FunFam" id="1.20.5.170:FF:000020">
    <property type="entry name" value="BZIP transcription factor"/>
    <property type="match status" value="1"/>
</dbReference>
<protein>
    <submittedName>
        <fullName evidence="8">BZIP domain-containing protein</fullName>
    </submittedName>
</protein>
<keyword evidence="9" id="KW-1185">Reference proteome</keyword>
<dbReference type="SUPFAM" id="SSF57959">
    <property type="entry name" value="Leucine zipper domain"/>
    <property type="match status" value="1"/>
</dbReference>
<accession>A0AAD8IX27</accession>
<feature type="domain" description="BZIP" evidence="7">
    <location>
        <begin position="21"/>
        <end position="84"/>
    </location>
</feature>
<evidence type="ECO:0000256" key="1">
    <source>
        <dbReference type="ARBA" id="ARBA00004123"/>
    </source>
</evidence>
<dbReference type="PANTHER" id="PTHR45764:SF38">
    <property type="entry name" value="BZIP TRANSCRIPTION FACTOR 44"/>
    <property type="match status" value="1"/>
</dbReference>
<evidence type="ECO:0000256" key="4">
    <source>
        <dbReference type="ARBA" id="ARBA00023163"/>
    </source>
</evidence>
<dbReference type="PROSITE" id="PS50217">
    <property type="entry name" value="BZIP"/>
    <property type="match status" value="1"/>
</dbReference>
<name>A0AAD8IX27_9APIA</name>
<reference evidence="8" key="1">
    <citation type="submission" date="2023-02" db="EMBL/GenBank/DDBJ databases">
        <title>Genome of toxic invasive species Heracleum sosnowskyi carries increased number of genes despite the absence of recent whole-genome duplications.</title>
        <authorList>
            <person name="Schelkunov M."/>
            <person name="Shtratnikova V."/>
            <person name="Makarenko M."/>
            <person name="Klepikova A."/>
            <person name="Omelchenko D."/>
            <person name="Novikova G."/>
            <person name="Obukhova E."/>
            <person name="Bogdanov V."/>
            <person name="Penin A."/>
            <person name="Logacheva M."/>
        </authorList>
    </citation>
    <scope>NUCLEOTIDE SEQUENCE</scope>
    <source>
        <strain evidence="8">Hsosn_3</strain>
        <tissue evidence="8">Leaf</tissue>
    </source>
</reference>
<evidence type="ECO:0000256" key="6">
    <source>
        <dbReference type="SAM" id="MobiDB-lite"/>
    </source>
</evidence>
<dbReference type="Gene3D" id="1.20.5.170">
    <property type="match status" value="1"/>
</dbReference>
<dbReference type="GO" id="GO:0003700">
    <property type="term" value="F:DNA-binding transcription factor activity"/>
    <property type="evidence" value="ECO:0007669"/>
    <property type="project" value="InterPro"/>
</dbReference>
<dbReference type="PANTHER" id="PTHR45764">
    <property type="entry name" value="BZIP TRANSCRIPTION FACTOR 44"/>
    <property type="match status" value="1"/>
</dbReference>
<dbReference type="GO" id="GO:0005634">
    <property type="term" value="C:nucleus"/>
    <property type="evidence" value="ECO:0007669"/>
    <property type="project" value="UniProtKB-SubCell"/>
</dbReference>
<keyword evidence="5" id="KW-0539">Nucleus</keyword>
<gene>
    <name evidence="8" type="ORF">POM88_010746</name>
</gene>
<comment type="subcellular location">
    <subcellularLocation>
        <location evidence="1">Nucleus</location>
    </subcellularLocation>
</comment>
<dbReference type="EMBL" id="JAUIZM010000003">
    <property type="protein sequence ID" value="KAK1391690.1"/>
    <property type="molecule type" value="Genomic_DNA"/>
</dbReference>
<organism evidence="8 9">
    <name type="scientific">Heracleum sosnowskyi</name>
    <dbReference type="NCBI Taxonomy" id="360622"/>
    <lineage>
        <taxon>Eukaryota</taxon>
        <taxon>Viridiplantae</taxon>
        <taxon>Streptophyta</taxon>
        <taxon>Embryophyta</taxon>
        <taxon>Tracheophyta</taxon>
        <taxon>Spermatophyta</taxon>
        <taxon>Magnoliopsida</taxon>
        <taxon>eudicotyledons</taxon>
        <taxon>Gunneridae</taxon>
        <taxon>Pentapetalae</taxon>
        <taxon>asterids</taxon>
        <taxon>campanulids</taxon>
        <taxon>Apiales</taxon>
        <taxon>Apiaceae</taxon>
        <taxon>Apioideae</taxon>
        <taxon>apioid superclade</taxon>
        <taxon>Tordylieae</taxon>
        <taxon>Tordyliinae</taxon>
        <taxon>Heracleum</taxon>
    </lineage>
</organism>
<evidence type="ECO:0000256" key="5">
    <source>
        <dbReference type="ARBA" id="ARBA00023242"/>
    </source>
</evidence>
<sequence>MASNSSGSTQIENSGCDKTEQIRKRKRMQSNRESARRSRLRKQQHLDELSGQVSQLKKENEQLLTKANITTQHLMNVESENLILKAQMDELSQRLESLNDIVNYVNINIVNTNNNKINYNNNNNFEMFEGDNIFGTESFMNPWYLNQQPIMASSDMFQY</sequence>
<proteinExistence type="predicted"/>